<dbReference type="AlphaFoldDB" id="A0A6J1GZM9"/>
<dbReference type="RefSeq" id="XP_022957627.1">
    <property type="nucleotide sequence ID" value="XM_023101859.1"/>
</dbReference>
<dbReference type="PANTHER" id="PTHR33155">
    <property type="entry name" value="FANTASTIC FOUR-LIKE PROTEIN (DUF3049)"/>
    <property type="match status" value="1"/>
</dbReference>
<protein>
    <submittedName>
        <fullName evidence="5">Protein FAF-like, chloroplastic</fullName>
    </submittedName>
</protein>
<dbReference type="GeneID" id="111459104"/>
<feature type="domain" description="FAF" evidence="3">
    <location>
        <begin position="200"/>
        <end position="253"/>
    </location>
</feature>
<reference evidence="5" key="1">
    <citation type="submission" date="2025-08" db="UniProtKB">
        <authorList>
            <consortium name="RefSeq"/>
        </authorList>
    </citation>
    <scope>IDENTIFICATION</scope>
    <source>
        <tissue evidence="5">Young leaves</tissue>
    </source>
</reference>
<dbReference type="KEGG" id="cmos:111459104"/>
<evidence type="ECO:0000259" key="3">
    <source>
        <dbReference type="Pfam" id="PF11250"/>
    </source>
</evidence>
<organism evidence="4 5">
    <name type="scientific">Cucurbita moschata</name>
    <name type="common">Winter crookneck squash</name>
    <name type="synonym">Cucurbita pepo var. moschata</name>
    <dbReference type="NCBI Taxonomy" id="3662"/>
    <lineage>
        <taxon>Eukaryota</taxon>
        <taxon>Viridiplantae</taxon>
        <taxon>Streptophyta</taxon>
        <taxon>Embryophyta</taxon>
        <taxon>Tracheophyta</taxon>
        <taxon>Spermatophyta</taxon>
        <taxon>Magnoliopsida</taxon>
        <taxon>eudicotyledons</taxon>
        <taxon>Gunneridae</taxon>
        <taxon>Pentapetalae</taxon>
        <taxon>rosids</taxon>
        <taxon>fabids</taxon>
        <taxon>Cucurbitales</taxon>
        <taxon>Cucurbitaceae</taxon>
        <taxon>Cucurbiteae</taxon>
        <taxon>Cucurbita</taxon>
    </lineage>
</organism>
<comment type="similarity">
    <text evidence="1">Belongs to the fantastic four family.</text>
</comment>
<dbReference type="Pfam" id="PF11250">
    <property type="entry name" value="FAF"/>
    <property type="match status" value="1"/>
</dbReference>
<accession>A0A6J1GZM9</accession>
<evidence type="ECO:0000313" key="5">
    <source>
        <dbReference type="RefSeq" id="XP_022957627.1"/>
    </source>
</evidence>
<proteinExistence type="inferred from homology"/>
<evidence type="ECO:0000313" key="4">
    <source>
        <dbReference type="Proteomes" id="UP000504609"/>
    </source>
</evidence>
<keyword evidence="4" id="KW-1185">Reference proteome</keyword>
<sequence length="434" mass="48160">MADSVPLMNSFNHCKSFQKQGILTILPSHNTQLPIDPSPSLRRTLSADMSSAKWITRHGSPAISKTASFQALSAAHSSSFEQRVGFSCSVPQDHKNNVESRKQEDLDSWRSILFQNSVSDAPKSPVLPYVHPLVKKSTNSLGENSLLICTESLGSESGSDGFSSYPSSEAGDFDGEMMKTEYPFQWKPVKFGRKKTPPRSFPPMISSLTSSDGGSVSIQSRRENGRLILDACSVPSQKNFHAERRDGRLILSFVTTPANLNVQEEEDEFEELIAGDFEEVKESEDEENDLEAEELEIPMEKTPILSSSVMNFHRLAMMMKKPNGLINRNPAWPEEKDAPLSQSLPTRPPSLAAASLNPYEHYWQSKPTGKSAGIKNPIGRQQNQVINNETANEKQQIKVVRGNRGECLVPLSNCCKVPRRSLVLLREHCCIATT</sequence>
<feature type="region of interest" description="Disordered" evidence="2">
    <location>
        <begin position="195"/>
        <end position="217"/>
    </location>
</feature>
<name>A0A6J1GZM9_CUCMO</name>
<evidence type="ECO:0000256" key="2">
    <source>
        <dbReference type="SAM" id="MobiDB-lite"/>
    </source>
</evidence>
<evidence type="ECO:0000256" key="1">
    <source>
        <dbReference type="ARBA" id="ARBA00008690"/>
    </source>
</evidence>
<dbReference type="Proteomes" id="UP000504609">
    <property type="component" value="Unplaced"/>
</dbReference>
<gene>
    <name evidence="5" type="primary">LOC111459104</name>
</gene>
<dbReference type="PANTHER" id="PTHR33155:SF3">
    <property type="entry name" value="PROTEIN FAF-LIKE, CHLOROPLASTIC"/>
    <property type="match status" value="1"/>
</dbReference>
<feature type="compositionally biased region" description="Low complexity" evidence="2">
    <location>
        <begin position="206"/>
        <end position="217"/>
    </location>
</feature>
<dbReference type="InterPro" id="IPR046431">
    <property type="entry name" value="FAF_dom"/>
</dbReference>
<dbReference type="InterPro" id="IPR021410">
    <property type="entry name" value="FAF"/>
</dbReference>